<feature type="region of interest" description="Disordered" evidence="1">
    <location>
        <begin position="26"/>
        <end position="69"/>
    </location>
</feature>
<protein>
    <submittedName>
        <fullName evidence="2">Uncharacterized protein</fullName>
    </submittedName>
</protein>
<dbReference type="EMBL" id="JARK01001350">
    <property type="protein sequence ID" value="EYC24159.1"/>
    <property type="molecule type" value="Genomic_DNA"/>
</dbReference>
<evidence type="ECO:0000256" key="1">
    <source>
        <dbReference type="SAM" id="MobiDB-lite"/>
    </source>
</evidence>
<comment type="caution">
    <text evidence="2">The sequence shown here is derived from an EMBL/GenBank/DDBJ whole genome shotgun (WGS) entry which is preliminary data.</text>
</comment>
<dbReference type="Proteomes" id="UP000024635">
    <property type="component" value="Unassembled WGS sequence"/>
</dbReference>
<evidence type="ECO:0000313" key="3">
    <source>
        <dbReference type="Proteomes" id="UP000024635"/>
    </source>
</evidence>
<keyword evidence="3" id="KW-1185">Reference proteome</keyword>
<evidence type="ECO:0000313" key="2">
    <source>
        <dbReference type="EMBL" id="EYC24159.1"/>
    </source>
</evidence>
<name>A0A016V933_9BILA</name>
<dbReference type="AlphaFoldDB" id="A0A016V933"/>
<sequence length="69" mass="7394">MGSLSDASRPMLTPSCYPLVILSTGMRLPIPPSNNHPGPSRSSRKDHTGSCGTNDNSDANDHCWNGRVE</sequence>
<reference evidence="3" key="1">
    <citation type="journal article" date="2015" name="Nat. Genet.">
        <title>The genome and transcriptome of the zoonotic hookworm Ancylostoma ceylanicum identify infection-specific gene families.</title>
        <authorList>
            <person name="Schwarz E.M."/>
            <person name="Hu Y."/>
            <person name="Antoshechkin I."/>
            <person name="Miller M.M."/>
            <person name="Sternberg P.W."/>
            <person name="Aroian R.V."/>
        </authorList>
    </citation>
    <scope>NUCLEOTIDE SEQUENCE</scope>
    <source>
        <strain evidence="3">HY135</strain>
    </source>
</reference>
<organism evidence="2 3">
    <name type="scientific">Ancylostoma ceylanicum</name>
    <dbReference type="NCBI Taxonomy" id="53326"/>
    <lineage>
        <taxon>Eukaryota</taxon>
        <taxon>Metazoa</taxon>
        <taxon>Ecdysozoa</taxon>
        <taxon>Nematoda</taxon>
        <taxon>Chromadorea</taxon>
        <taxon>Rhabditida</taxon>
        <taxon>Rhabditina</taxon>
        <taxon>Rhabditomorpha</taxon>
        <taxon>Strongyloidea</taxon>
        <taxon>Ancylostomatidae</taxon>
        <taxon>Ancylostomatinae</taxon>
        <taxon>Ancylostoma</taxon>
    </lineage>
</organism>
<proteinExistence type="predicted"/>
<gene>
    <name evidence="2" type="primary">Acey_s0014.g2359</name>
    <name evidence="2" type="ORF">Y032_0014g2359</name>
</gene>
<accession>A0A016V933</accession>